<name>A0A147IA98_9SPHN</name>
<dbReference type="SMART" id="SM00849">
    <property type="entry name" value="Lactamase_B"/>
    <property type="match status" value="1"/>
</dbReference>
<dbReference type="CDD" id="cd16279">
    <property type="entry name" value="metallo-hydrolase-like_MBL-fold"/>
    <property type="match status" value="1"/>
</dbReference>
<dbReference type="PANTHER" id="PTHR42663">
    <property type="entry name" value="HYDROLASE C777.06C-RELATED-RELATED"/>
    <property type="match status" value="1"/>
</dbReference>
<evidence type="ECO:0000313" key="2">
    <source>
        <dbReference type="EMBL" id="KTT76780.1"/>
    </source>
</evidence>
<sequence length="254" mass="28373">MKVRILGSGTSSGVPRIGNDWGACDPSEPRNRRLRSSLLVEHEDTRILVDTSPDMREQLLEAQVGRVSAVVWTHEHADHVFGIDDLRQVYHALGHPVPGYARPRTAAALRRQFGYVFEGNGGYPPIVALHDLPDHLRIGTIEIRVVDQPHGGITSAGLRFEAGGKAVGYATDLHEMTVAMEPLYHGLDVWIVDALRRRPHPTHPDLPTVLRWHQQFAPRRTALVHMDQSMDYRSLCEELPEGVEPGYDGLELMA</sequence>
<dbReference type="InterPro" id="IPR036866">
    <property type="entry name" value="RibonucZ/Hydroxyglut_hydro"/>
</dbReference>
<proteinExistence type="predicted"/>
<dbReference type="Proteomes" id="UP000074310">
    <property type="component" value="Unassembled WGS sequence"/>
</dbReference>
<feature type="domain" description="Metallo-beta-lactamase" evidence="1">
    <location>
        <begin position="34"/>
        <end position="203"/>
    </location>
</feature>
<comment type="caution">
    <text evidence="2">The sequence shown here is derived from an EMBL/GenBank/DDBJ whole genome shotgun (WGS) entry which is preliminary data.</text>
</comment>
<evidence type="ECO:0000313" key="3">
    <source>
        <dbReference type="Proteomes" id="UP000074310"/>
    </source>
</evidence>
<organism evidence="2 3">
    <name type="scientific">Sphingomonas endophytica</name>
    <dbReference type="NCBI Taxonomy" id="869719"/>
    <lineage>
        <taxon>Bacteria</taxon>
        <taxon>Pseudomonadati</taxon>
        <taxon>Pseudomonadota</taxon>
        <taxon>Alphaproteobacteria</taxon>
        <taxon>Sphingomonadales</taxon>
        <taxon>Sphingomonadaceae</taxon>
        <taxon>Sphingomonas</taxon>
    </lineage>
</organism>
<keyword evidence="3" id="KW-1185">Reference proteome</keyword>
<gene>
    <name evidence="2" type="ORF">NS334_00810</name>
</gene>
<dbReference type="PANTHER" id="PTHR42663:SF6">
    <property type="entry name" value="HYDROLASE C777.06C-RELATED"/>
    <property type="match status" value="1"/>
</dbReference>
<accession>A0A147IA98</accession>
<dbReference type="InterPro" id="IPR001279">
    <property type="entry name" value="Metallo-B-lactamas"/>
</dbReference>
<dbReference type="OrthoDB" id="9781189at2"/>
<dbReference type="SUPFAM" id="SSF56281">
    <property type="entry name" value="Metallo-hydrolase/oxidoreductase"/>
    <property type="match status" value="1"/>
</dbReference>
<dbReference type="PATRIC" id="fig|869719.3.peg.168"/>
<dbReference type="EMBL" id="LDTB01000001">
    <property type="protein sequence ID" value="KTT76780.1"/>
    <property type="molecule type" value="Genomic_DNA"/>
</dbReference>
<dbReference type="AlphaFoldDB" id="A0A147IA98"/>
<dbReference type="Gene3D" id="3.60.15.10">
    <property type="entry name" value="Ribonuclease Z/Hydroxyacylglutathione hydrolase-like"/>
    <property type="match status" value="1"/>
</dbReference>
<reference evidence="2 3" key="1">
    <citation type="journal article" date="2016" name="Front. Microbiol.">
        <title>Genomic Resource of Rice Seed Associated Bacteria.</title>
        <authorList>
            <person name="Midha S."/>
            <person name="Bansal K."/>
            <person name="Sharma S."/>
            <person name="Kumar N."/>
            <person name="Patil P.P."/>
            <person name="Chaudhry V."/>
            <person name="Patil P.B."/>
        </authorList>
    </citation>
    <scope>NUCLEOTIDE SEQUENCE [LARGE SCALE GENOMIC DNA]</scope>
    <source>
        <strain evidence="2 3">NS334</strain>
    </source>
</reference>
<protein>
    <submittedName>
        <fullName evidence="2">Beta-lactamase</fullName>
    </submittedName>
</protein>
<dbReference type="Pfam" id="PF12706">
    <property type="entry name" value="Lactamase_B_2"/>
    <property type="match status" value="1"/>
</dbReference>
<dbReference type="RefSeq" id="WP_058754059.1">
    <property type="nucleotide sequence ID" value="NZ_LDTB01000001.1"/>
</dbReference>
<evidence type="ECO:0000259" key="1">
    <source>
        <dbReference type="SMART" id="SM00849"/>
    </source>
</evidence>